<accession>A0ACB9KL78</accession>
<reference evidence="1 2" key="1">
    <citation type="journal article" date="2022" name="DNA Res.">
        <title>Chromosomal-level genome assembly of the orchid tree Bauhinia variegata (Leguminosae; Cercidoideae) supports the allotetraploid origin hypothesis of Bauhinia.</title>
        <authorList>
            <person name="Zhong Y."/>
            <person name="Chen Y."/>
            <person name="Zheng D."/>
            <person name="Pang J."/>
            <person name="Liu Y."/>
            <person name="Luo S."/>
            <person name="Meng S."/>
            <person name="Qian L."/>
            <person name="Wei D."/>
            <person name="Dai S."/>
            <person name="Zhou R."/>
        </authorList>
    </citation>
    <scope>NUCLEOTIDE SEQUENCE [LARGE SCALE GENOMIC DNA]</scope>
    <source>
        <strain evidence="1">BV-YZ2020</strain>
    </source>
</reference>
<keyword evidence="2" id="KW-1185">Reference proteome</keyword>
<dbReference type="EMBL" id="CM039439">
    <property type="protein sequence ID" value="KAI4297930.1"/>
    <property type="molecule type" value="Genomic_DNA"/>
</dbReference>
<sequence length="118" mass="13310">MNQGKKAKLARIVQSYLICKESLLAKVDRRIRLSILSLDYNCLQASLPYHLAALTEKGLDRSLAEVGGQDLIDLTRVKNHALCFVQCNAPSTFIRVMTHVLQPFIGMFLVVYFDDILV</sequence>
<gene>
    <name evidence="1" type="ORF">L6164_037784</name>
</gene>
<proteinExistence type="predicted"/>
<evidence type="ECO:0000313" key="1">
    <source>
        <dbReference type="EMBL" id="KAI4297930.1"/>
    </source>
</evidence>
<organism evidence="1 2">
    <name type="scientific">Bauhinia variegata</name>
    <name type="common">Purple orchid tree</name>
    <name type="synonym">Phanera variegata</name>
    <dbReference type="NCBI Taxonomy" id="167791"/>
    <lineage>
        <taxon>Eukaryota</taxon>
        <taxon>Viridiplantae</taxon>
        <taxon>Streptophyta</taxon>
        <taxon>Embryophyta</taxon>
        <taxon>Tracheophyta</taxon>
        <taxon>Spermatophyta</taxon>
        <taxon>Magnoliopsida</taxon>
        <taxon>eudicotyledons</taxon>
        <taxon>Gunneridae</taxon>
        <taxon>Pentapetalae</taxon>
        <taxon>rosids</taxon>
        <taxon>fabids</taxon>
        <taxon>Fabales</taxon>
        <taxon>Fabaceae</taxon>
        <taxon>Cercidoideae</taxon>
        <taxon>Cercideae</taxon>
        <taxon>Bauhiniinae</taxon>
        <taxon>Bauhinia</taxon>
    </lineage>
</organism>
<evidence type="ECO:0000313" key="2">
    <source>
        <dbReference type="Proteomes" id="UP000828941"/>
    </source>
</evidence>
<protein>
    <submittedName>
        <fullName evidence="1">Uncharacterized protein</fullName>
    </submittedName>
</protein>
<dbReference type="Proteomes" id="UP000828941">
    <property type="component" value="Chromosome 14"/>
</dbReference>
<name>A0ACB9KL78_BAUVA</name>
<comment type="caution">
    <text evidence="1">The sequence shown here is derived from an EMBL/GenBank/DDBJ whole genome shotgun (WGS) entry which is preliminary data.</text>
</comment>